<feature type="compositionally biased region" description="Low complexity" evidence="1">
    <location>
        <begin position="124"/>
        <end position="135"/>
    </location>
</feature>
<evidence type="ECO:0000256" key="1">
    <source>
        <dbReference type="SAM" id="MobiDB-lite"/>
    </source>
</evidence>
<gene>
    <name evidence="4" type="ORF">g.18090</name>
</gene>
<feature type="compositionally biased region" description="Low complexity" evidence="1">
    <location>
        <begin position="62"/>
        <end position="78"/>
    </location>
</feature>
<feature type="compositionally biased region" description="Pro residues" evidence="1">
    <location>
        <begin position="79"/>
        <end position="93"/>
    </location>
</feature>
<name>A0A0A1XAD7_ZEUCU</name>
<feature type="compositionally biased region" description="Low complexity" evidence="1">
    <location>
        <begin position="94"/>
        <end position="107"/>
    </location>
</feature>
<evidence type="ECO:0000313" key="4">
    <source>
        <dbReference type="EMBL" id="JAD07866.1"/>
    </source>
</evidence>
<reference evidence="4" key="1">
    <citation type="submission" date="2014-11" db="EMBL/GenBank/DDBJ databases">
        <authorList>
            <person name="Geib S."/>
        </authorList>
    </citation>
    <scope>NUCLEOTIDE SEQUENCE</scope>
</reference>
<dbReference type="InterPro" id="IPR036508">
    <property type="entry name" value="Chitin-bd_dom_sf"/>
</dbReference>
<accession>A0A0A1XAD7</accession>
<dbReference type="Gene3D" id="2.170.140.10">
    <property type="entry name" value="Chitin binding domain"/>
    <property type="match status" value="1"/>
</dbReference>
<feature type="domain" description="Chitin-binding type-2" evidence="3">
    <location>
        <begin position="185"/>
        <end position="240"/>
    </location>
</feature>
<dbReference type="EMBL" id="GBXI01006426">
    <property type="protein sequence ID" value="JAD07866.1"/>
    <property type="molecule type" value="Transcribed_RNA"/>
</dbReference>
<reference evidence="4" key="2">
    <citation type="journal article" date="2015" name="Gigascience">
        <title>Reconstructing a comprehensive transcriptome assembly of a white-pupal translocated strain of the pest fruit fly Bactrocera cucurbitae.</title>
        <authorList>
            <person name="Sim S.B."/>
            <person name="Calla B."/>
            <person name="Hall B."/>
            <person name="DeRego T."/>
            <person name="Geib S.M."/>
        </authorList>
    </citation>
    <scope>NUCLEOTIDE SEQUENCE</scope>
</reference>
<dbReference type="GO" id="GO:0005576">
    <property type="term" value="C:extracellular region"/>
    <property type="evidence" value="ECO:0007669"/>
    <property type="project" value="InterPro"/>
</dbReference>
<evidence type="ECO:0000256" key="2">
    <source>
        <dbReference type="SAM" id="SignalP"/>
    </source>
</evidence>
<dbReference type="InterPro" id="IPR002557">
    <property type="entry name" value="Chitin-bd_dom"/>
</dbReference>
<organism evidence="4">
    <name type="scientific">Zeugodacus cucurbitae</name>
    <name type="common">Melon fruit fly</name>
    <name type="synonym">Bactrocera cucurbitae</name>
    <dbReference type="NCBI Taxonomy" id="28588"/>
    <lineage>
        <taxon>Eukaryota</taxon>
        <taxon>Metazoa</taxon>
        <taxon>Ecdysozoa</taxon>
        <taxon>Arthropoda</taxon>
        <taxon>Hexapoda</taxon>
        <taxon>Insecta</taxon>
        <taxon>Pterygota</taxon>
        <taxon>Neoptera</taxon>
        <taxon>Endopterygota</taxon>
        <taxon>Diptera</taxon>
        <taxon>Brachycera</taxon>
        <taxon>Muscomorpha</taxon>
        <taxon>Tephritoidea</taxon>
        <taxon>Tephritidae</taxon>
        <taxon>Zeugodacus</taxon>
        <taxon>Zeugodacus</taxon>
    </lineage>
</organism>
<keyword evidence="2" id="KW-0732">Signal</keyword>
<proteinExistence type="predicted"/>
<dbReference type="SUPFAM" id="SSF57625">
    <property type="entry name" value="Invertebrate chitin-binding proteins"/>
    <property type="match status" value="1"/>
</dbReference>
<sequence>MKTYIVLSFLCCVFAALSSSAVLPTPSSPLLKTPALPTFRAPKPPPKPPSSTNRIPKPPPKSSNQPQPQVPPKTSTQPKPQPQPQPQPQPEPPATYTSPPSSTAFPTPRYPLILLTTPPSLKFLTPRSPPLTSSPAIPTPRPHLMSTSSPTIPTPRPPPASTSTPAIPTPRPPPSTELAVGTTTEFKCQMAGRFPDPYDCQYFYDCNSSGTYTREGCGPRERYSVVMQTCALDSNVVCYNPAFKCTTAGDKGAWPTDPRIFYVCEVSGTSGKLIPLLFKCPEGSIFSGNVCL</sequence>
<evidence type="ECO:0000259" key="3">
    <source>
        <dbReference type="PROSITE" id="PS50940"/>
    </source>
</evidence>
<dbReference type="PROSITE" id="PS50940">
    <property type="entry name" value="CHIT_BIND_II"/>
    <property type="match status" value="1"/>
</dbReference>
<protein>
    <recommendedName>
        <fullName evidence="3">Chitin-binding type-2 domain-containing protein</fullName>
    </recommendedName>
</protein>
<dbReference type="Pfam" id="PF01607">
    <property type="entry name" value="CBM_14"/>
    <property type="match status" value="1"/>
</dbReference>
<feature type="signal peptide" evidence="2">
    <location>
        <begin position="1"/>
        <end position="20"/>
    </location>
</feature>
<dbReference type="GO" id="GO:0008061">
    <property type="term" value="F:chitin binding"/>
    <property type="evidence" value="ECO:0007669"/>
    <property type="project" value="InterPro"/>
</dbReference>
<dbReference type="AlphaFoldDB" id="A0A0A1XAD7"/>
<feature type="region of interest" description="Disordered" evidence="1">
    <location>
        <begin position="34"/>
        <end position="177"/>
    </location>
</feature>
<dbReference type="SMART" id="SM00494">
    <property type="entry name" value="ChtBD2"/>
    <property type="match status" value="1"/>
</dbReference>
<feature type="chain" id="PRO_5001983495" description="Chitin-binding type-2 domain-containing protein" evidence="2">
    <location>
        <begin position="21"/>
        <end position="292"/>
    </location>
</feature>